<dbReference type="Gene3D" id="3.40.50.720">
    <property type="entry name" value="NAD(P)-binding Rossmann-like Domain"/>
    <property type="match status" value="1"/>
</dbReference>
<dbReference type="InterPro" id="IPR013752">
    <property type="entry name" value="KPA_reductase"/>
</dbReference>
<dbReference type="EC" id="1.1.1.169" evidence="4 11"/>
<keyword evidence="6 11" id="KW-0566">Pantothenate biosynthesis</keyword>
<evidence type="ECO:0000256" key="11">
    <source>
        <dbReference type="RuleBase" id="RU362068"/>
    </source>
</evidence>
<organism evidence="14 15">
    <name type="scientific">Aquipuribacter hungaricus</name>
    <dbReference type="NCBI Taxonomy" id="545624"/>
    <lineage>
        <taxon>Bacteria</taxon>
        <taxon>Bacillati</taxon>
        <taxon>Actinomycetota</taxon>
        <taxon>Actinomycetes</taxon>
        <taxon>Micrococcales</taxon>
        <taxon>Intrasporangiaceae</taxon>
        <taxon>Aquipuribacter</taxon>
    </lineage>
</organism>
<sequence>MRVVVLGIGAVGGTLAVRLADAGVDVLALARGAHADAVRDDGLRLDTPDGPLVARLPVVDRPEDLRLREDDVLVLATKSQHTAGVLDALPPLARDLPLLLAQNGVANEREAARRHADVHGVCVALPALHTEPGRVAVFCRPSAVLEVGRWPGGTDGTDLRVAATFTAAGLLTRAREDVQAYKHRKLLTNLGNAVEALLGAGGGEAARDLHRRAVAEGERVLALSGVPLLDPQAWRDDVVAHLAMADVPGVERGGGSTWQSLARGAGSVEADHLNGEVVMLARLHGTTAPVNETLRRAVVDAARAGRGPGSLAPDELVRLVDGAVAADAARTPG</sequence>
<comment type="similarity">
    <text evidence="3 11">Belongs to the ketopantoate reductase family.</text>
</comment>
<accession>A0ABV7WGW4</accession>
<dbReference type="PANTHER" id="PTHR43765:SF2">
    <property type="entry name" value="2-DEHYDROPANTOATE 2-REDUCTASE"/>
    <property type="match status" value="1"/>
</dbReference>
<feature type="domain" description="Ketopantoate reductase N-terminal" evidence="12">
    <location>
        <begin position="3"/>
        <end position="138"/>
    </location>
</feature>
<evidence type="ECO:0000256" key="8">
    <source>
        <dbReference type="ARBA" id="ARBA00023002"/>
    </source>
</evidence>
<evidence type="ECO:0000256" key="7">
    <source>
        <dbReference type="ARBA" id="ARBA00022857"/>
    </source>
</evidence>
<evidence type="ECO:0000313" key="14">
    <source>
        <dbReference type="EMBL" id="MFC3689096.1"/>
    </source>
</evidence>
<name>A0ABV7WGW4_9MICO</name>
<protein>
    <recommendedName>
        <fullName evidence="5 11">2-dehydropantoate 2-reductase</fullName>
        <ecNumber evidence="4 11">1.1.1.169</ecNumber>
    </recommendedName>
    <alternativeName>
        <fullName evidence="9 11">Ketopantoate reductase</fullName>
    </alternativeName>
</protein>
<evidence type="ECO:0000256" key="1">
    <source>
        <dbReference type="ARBA" id="ARBA00002919"/>
    </source>
</evidence>
<dbReference type="InterPro" id="IPR013328">
    <property type="entry name" value="6PGD_dom2"/>
</dbReference>
<feature type="domain" description="Ketopantoate reductase C-terminal" evidence="13">
    <location>
        <begin position="177"/>
        <end position="297"/>
    </location>
</feature>
<evidence type="ECO:0000259" key="13">
    <source>
        <dbReference type="Pfam" id="PF08546"/>
    </source>
</evidence>
<dbReference type="InterPro" id="IPR013332">
    <property type="entry name" value="KPR_N"/>
</dbReference>
<evidence type="ECO:0000313" key="15">
    <source>
        <dbReference type="Proteomes" id="UP001595685"/>
    </source>
</evidence>
<dbReference type="Pfam" id="PF08546">
    <property type="entry name" value="ApbA_C"/>
    <property type="match status" value="1"/>
</dbReference>
<dbReference type="InterPro" id="IPR008927">
    <property type="entry name" value="6-PGluconate_DH-like_C_sf"/>
</dbReference>
<dbReference type="PANTHER" id="PTHR43765">
    <property type="entry name" value="2-DEHYDROPANTOATE 2-REDUCTASE-RELATED"/>
    <property type="match status" value="1"/>
</dbReference>
<evidence type="ECO:0000256" key="9">
    <source>
        <dbReference type="ARBA" id="ARBA00032024"/>
    </source>
</evidence>
<proteinExistence type="inferred from homology"/>
<evidence type="ECO:0000256" key="6">
    <source>
        <dbReference type="ARBA" id="ARBA00022655"/>
    </source>
</evidence>
<dbReference type="SUPFAM" id="SSF48179">
    <property type="entry name" value="6-phosphogluconate dehydrogenase C-terminal domain-like"/>
    <property type="match status" value="1"/>
</dbReference>
<dbReference type="InterPro" id="IPR036291">
    <property type="entry name" value="NAD(P)-bd_dom_sf"/>
</dbReference>
<evidence type="ECO:0000256" key="2">
    <source>
        <dbReference type="ARBA" id="ARBA00004994"/>
    </source>
</evidence>
<dbReference type="EMBL" id="JBHRWW010000007">
    <property type="protein sequence ID" value="MFC3689096.1"/>
    <property type="molecule type" value="Genomic_DNA"/>
</dbReference>
<dbReference type="Pfam" id="PF02558">
    <property type="entry name" value="ApbA"/>
    <property type="match status" value="1"/>
</dbReference>
<gene>
    <name evidence="14" type="ORF">ACFOLH_12155</name>
</gene>
<keyword evidence="7 11" id="KW-0521">NADP</keyword>
<comment type="catalytic activity">
    <reaction evidence="10 11">
        <text>(R)-pantoate + NADP(+) = 2-dehydropantoate + NADPH + H(+)</text>
        <dbReference type="Rhea" id="RHEA:16233"/>
        <dbReference type="ChEBI" id="CHEBI:11561"/>
        <dbReference type="ChEBI" id="CHEBI:15378"/>
        <dbReference type="ChEBI" id="CHEBI:15980"/>
        <dbReference type="ChEBI" id="CHEBI:57783"/>
        <dbReference type="ChEBI" id="CHEBI:58349"/>
        <dbReference type="EC" id="1.1.1.169"/>
    </reaction>
</comment>
<dbReference type="InterPro" id="IPR050838">
    <property type="entry name" value="Ketopantoate_reductase"/>
</dbReference>
<dbReference type="RefSeq" id="WP_340295963.1">
    <property type="nucleotide sequence ID" value="NZ_JBBEOI010000362.1"/>
</dbReference>
<dbReference type="Gene3D" id="1.10.1040.10">
    <property type="entry name" value="N-(1-d-carboxylethyl)-l-norvaline Dehydrogenase, domain 2"/>
    <property type="match status" value="1"/>
</dbReference>
<dbReference type="SUPFAM" id="SSF51735">
    <property type="entry name" value="NAD(P)-binding Rossmann-fold domains"/>
    <property type="match status" value="1"/>
</dbReference>
<comment type="caution">
    <text evidence="14">The sequence shown here is derived from an EMBL/GenBank/DDBJ whole genome shotgun (WGS) entry which is preliminary data.</text>
</comment>
<comment type="pathway">
    <text evidence="2 11">Cofactor biosynthesis; (R)-pantothenate biosynthesis; (R)-pantoate from 3-methyl-2-oxobutanoate: step 2/2.</text>
</comment>
<dbReference type="NCBIfam" id="TIGR00745">
    <property type="entry name" value="apbA_panE"/>
    <property type="match status" value="1"/>
</dbReference>
<dbReference type="InterPro" id="IPR003710">
    <property type="entry name" value="ApbA"/>
</dbReference>
<reference evidence="15" key="1">
    <citation type="journal article" date="2019" name="Int. J. Syst. Evol. Microbiol.">
        <title>The Global Catalogue of Microorganisms (GCM) 10K type strain sequencing project: providing services to taxonomists for standard genome sequencing and annotation.</title>
        <authorList>
            <consortium name="The Broad Institute Genomics Platform"/>
            <consortium name="The Broad Institute Genome Sequencing Center for Infectious Disease"/>
            <person name="Wu L."/>
            <person name="Ma J."/>
        </authorList>
    </citation>
    <scope>NUCLEOTIDE SEQUENCE [LARGE SCALE GENOMIC DNA]</scope>
    <source>
        <strain evidence="15">NCAIM B.02333</strain>
    </source>
</reference>
<evidence type="ECO:0000256" key="4">
    <source>
        <dbReference type="ARBA" id="ARBA00013014"/>
    </source>
</evidence>
<evidence type="ECO:0000256" key="5">
    <source>
        <dbReference type="ARBA" id="ARBA00019465"/>
    </source>
</evidence>
<evidence type="ECO:0000259" key="12">
    <source>
        <dbReference type="Pfam" id="PF02558"/>
    </source>
</evidence>
<comment type="function">
    <text evidence="1 11">Catalyzes the NADPH-dependent reduction of ketopantoate into pantoic acid.</text>
</comment>
<evidence type="ECO:0000256" key="3">
    <source>
        <dbReference type="ARBA" id="ARBA00007870"/>
    </source>
</evidence>
<keyword evidence="15" id="KW-1185">Reference proteome</keyword>
<evidence type="ECO:0000256" key="10">
    <source>
        <dbReference type="ARBA" id="ARBA00048793"/>
    </source>
</evidence>
<dbReference type="Proteomes" id="UP001595685">
    <property type="component" value="Unassembled WGS sequence"/>
</dbReference>
<keyword evidence="8 11" id="KW-0560">Oxidoreductase</keyword>